<feature type="zinc finger region" description="C3H1-type" evidence="4">
    <location>
        <begin position="228"/>
        <end position="255"/>
    </location>
</feature>
<reference evidence="7" key="1">
    <citation type="journal article" date="2022" name="Int. J. Mol. Sci.">
        <title>Draft Genome of Tanacetum Coccineum: Genomic Comparison of Closely Related Tanacetum-Family Plants.</title>
        <authorList>
            <person name="Yamashiro T."/>
            <person name="Shiraishi A."/>
            <person name="Nakayama K."/>
            <person name="Satake H."/>
        </authorList>
    </citation>
    <scope>NUCLEOTIDE SEQUENCE</scope>
</reference>
<dbReference type="Gene3D" id="4.10.1000.10">
    <property type="entry name" value="Zinc finger, CCCH-type"/>
    <property type="match status" value="1"/>
</dbReference>
<evidence type="ECO:0000313" key="8">
    <source>
        <dbReference type="Proteomes" id="UP001151760"/>
    </source>
</evidence>
<organism evidence="7 8">
    <name type="scientific">Tanacetum coccineum</name>
    <dbReference type="NCBI Taxonomy" id="301880"/>
    <lineage>
        <taxon>Eukaryota</taxon>
        <taxon>Viridiplantae</taxon>
        <taxon>Streptophyta</taxon>
        <taxon>Embryophyta</taxon>
        <taxon>Tracheophyta</taxon>
        <taxon>Spermatophyta</taxon>
        <taxon>Magnoliopsida</taxon>
        <taxon>eudicotyledons</taxon>
        <taxon>Gunneridae</taxon>
        <taxon>Pentapetalae</taxon>
        <taxon>asterids</taxon>
        <taxon>campanulids</taxon>
        <taxon>Asterales</taxon>
        <taxon>Asteraceae</taxon>
        <taxon>Asteroideae</taxon>
        <taxon>Anthemideae</taxon>
        <taxon>Anthemidinae</taxon>
        <taxon>Tanacetum</taxon>
    </lineage>
</organism>
<keyword evidence="3 4" id="KW-0862">Zinc</keyword>
<comment type="caution">
    <text evidence="7">The sequence shown here is derived from an EMBL/GenBank/DDBJ whole genome shotgun (WGS) entry which is preliminary data.</text>
</comment>
<evidence type="ECO:0000256" key="3">
    <source>
        <dbReference type="ARBA" id="ARBA00022833"/>
    </source>
</evidence>
<feature type="domain" description="C3H1-type" evidence="6">
    <location>
        <begin position="228"/>
        <end position="255"/>
    </location>
</feature>
<accession>A0ABQ5BVR8</accession>
<dbReference type="PROSITE" id="PS50103">
    <property type="entry name" value="ZF_C3H1"/>
    <property type="match status" value="1"/>
</dbReference>
<protein>
    <submittedName>
        <fullName evidence="7">Ribonuclease H-like domain-containing protein</fullName>
    </submittedName>
</protein>
<gene>
    <name evidence="7" type="ORF">Tco_0877134</name>
</gene>
<keyword evidence="2 4" id="KW-0863">Zinc-finger</keyword>
<name>A0ABQ5BVR8_9ASTR</name>
<dbReference type="PANTHER" id="PTHR47481:SF41">
    <property type="entry name" value="COPIA-LIKE POLYPROTEIN_RETROTRANSPOSON"/>
    <property type="match status" value="1"/>
</dbReference>
<dbReference type="Pfam" id="PF18044">
    <property type="entry name" value="zf-CCCH_4"/>
    <property type="match status" value="1"/>
</dbReference>
<dbReference type="Proteomes" id="UP001151760">
    <property type="component" value="Unassembled WGS sequence"/>
</dbReference>
<dbReference type="Pfam" id="PF07727">
    <property type="entry name" value="RVT_2"/>
    <property type="match status" value="2"/>
</dbReference>
<feature type="compositionally biased region" description="Low complexity" evidence="5">
    <location>
        <begin position="186"/>
        <end position="199"/>
    </location>
</feature>
<evidence type="ECO:0000256" key="5">
    <source>
        <dbReference type="SAM" id="MobiDB-lite"/>
    </source>
</evidence>
<evidence type="ECO:0000256" key="2">
    <source>
        <dbReference type="ARBA" id="ARBA00022771"/>
    </source>
</evidence>
<dbReference type="InterPro" id="IPR041367">
    <property type="entry name" value="Znf-CCCH_4"/>
</dbReference>
<evidence type="ECO:0000259" key="6">
    <source>
        <dbReference type="PROSITE" id="PS50103"/>
    </source>
</evidence>
<evidence type="ECO:0000313" key="7">
    <source>
        <dbReference type="EMBL" id="GJT18428.1"/>
    </source>
</evidence>
<dbReference type="InterPro" id="IPR043502">
    <property type="entry name" value="DNA/RNA_pol_sf"/>
</dbReference>
<sequence length="661" mass="74174">MTNGDQPPPPPTLTLVEKLYAIHCNNFGVLKHIQSAPTSSSTPPPPTDEWLTADSIVKSWIFLTLAPTLQRRLIKANPPTAKDAWDQVEKIFLDNKRTRTIALKGELRVIQMGDLSVDAYFRKIKSIVTRLNDLGSSMTDDDIVTYVIKGLSKKYANLTTVIAHKDPFPDLEPMRSKVTTEEMRLNSKSSLLSTNTTSSAPQVLLTETNNSRGQDSHNNRDSRNNTRNFEQHVCRNFGRGFCRWGNNCRFIHDSSRGSNFNATASNTNPRNTSSRPVVPPGFNIQPTQQLSPQQQAFITSIAHGLAQQSMIPGQETILPQAFNTMTLQDPTNATWNMDTDASSHLNSSAKNLSTIFNCCMYPSVLVGDGKSIHVTNTGHSTLHTPHRPLHLNNVLMWMRLFPVVKLATIRTVLSLAISLHWHVYHLDVKNAFLHSYLSETVSMHQPPGFRDPRHPDHVCLLQRSLYGLKQAPRAWFQRFAARQVIASLHAEFSMTDLGPLNYFLGISVTRNTSGMFLSQSKYATEVLERANMLACDPCRTLVDTDTKLTADGDPVSDPTLYRSLLGALQYLTFTRSDISYVVQHVCLFMHDPREPHFSALKRILRYVRGTLDYGLQLYSSSTSFLVAYSDANWAGCPTTRRSTLGYCIFLGNNLLSWSSKR</sequence>
<dbReference type="InterPro" id="IPR013103">
    <property type="entry name" value="RVT_2"/>
</dbReference>
<dbReference type="Pfam" id="PF14223">
    <property type="entry name" value="Retrotran_gag_2"/>
    <property type="match status" value="1"/>
</dbReference>
<dbReference type="PANTHER" id="PTHR47481">
    <property type="match status" value="1"/>
</dbReference>
<dbReference type="InterPro" id="IPR000571">
    <property type="entry name" value="Znf_CCCH"/>
</dbReference>
<dbReference type="SUPFAM" id="SSF56672">
    <property type="entry name" value="DNA/RNA polymerases"/>
    <property type="match status" value="1"/>
</dbReference>
<feature type="compositionally biased region" description="Basic and acidic residues" evidence="5">
    <location>
        <begin position="214"/>
        <end position="225"/>
    </location>
</feature>
<evidence type="ECO:0000256" key="1">
    <source>
        <dbReference type="ARBA" id="ARBA00022723"/>
    </source>
</evidence>
<dbReference type="EMBL" id="BQNB010013636">
    <property type="protein sequence ID" value="GJT18428.1"/>
    <property type="molecule type" value="Genomic_DNA"/>
</dbReference>
<feature type="region of interest" description="Disordered" evidence="5">
    <location>
        <begin position="169"/>
        <end position="225"/>
    </location>
</feature>
<dbReference type="SUPFAM" id="SSF90229">
    <property type="entry name" value="CCCH zinc finger"/>
    <property type="match status" value="1"/>
</dbReference>
<proteinExistence type="predicted"/>
<keyword evidence="1 4" id="KW-0479">Metal-binding</keyword>
<dbReference type="InterPro" id="IPR036855">
    <property type="entry name" value="Znf_CCCH_sf"/>
</dbReference>
<reference evidence="7" key="2">
    <citation type="submission" date="2022-01" db="EMBL/GenBank/DDBJ databases">
        <authorList>
            <person name="Yamashiro T."/>
            <person name="Shiraishi A."/>
            <person name="Satake H."/>
            <person name="Nakayama K."/>
        </authorList>
    </citation>
    <scope>NUCLEOTIDE SEQUENCE</scope>
</reference>
<keyword evidence="8" id="KW-1185">Reference proteome</keyword>
<evidence type="ECO:0000256" key="4">
    <source>
        <dbReference type="PROSITE-ProRule" id="PRU00723"/>
    </source>
</evidence>
<feature type="compositionally biased region" description="Basic and acidic residues" evidence="5">
    <location>
        <begin position="169"/>
        <end position="185"/>
    </location>
</feature>